<protein>
    <submittedName>
        <fullName evidence="1">Uncharacterized protein</fullName>
    </submittedName>
</protein>
<sequence>MKHIILLLFFLLPSPLHAEEKKIIFYYEDEGVNSYQAQAISFGMFDEIARTIKSYLQVSHVPFMFDNKDSLISFLPDRTLNSLLEFKAISIDLNEDGIDEVIAQMMGSLVCGSGGCSAFILQGKEKEWRQLGWYFPSNETLISSNKTNGYFDIHYSSKNGSTKYEYLCKFNNENYECE</sequence>
<reference evidence="1" key="1">
    <citation type="submission" date="2018-05" db="EMBL/GenBank/DDBJ databases">
        <authorList>
            <person name="Lanie J.A."/>
            <person name="Ng W.-L."/>
            <person name="Kazmierczak K.M."/>
            <person name="Andrzejewski T.M."/>
            <person name="Davidsen T.M."/>
            <person name="Wayne K.J."/>
            <person name="Tettelin H."/>
            <person name="Glass J.I."/>
            <person name="Rusch D."/>
            <person name="Podicherti R."/>
            <person name="Tsui H.-C.T."/>
            <person name="Winkler M.E."/>
        </authorList>
    </citation>
    <scope>NUCLEOTIDE SEQUENCE</scope>
</reference>
<name>A0A382ELM0_9ZZZZ</name>
<evidence type="ECO:0000313" key="1">
    <source>
        <dbReference type="EMBL" id="SVB51600.1"/>
    </source>
</evidence>
<proteinExistence type="predicted"/>
<dbReference type="EMBL" id="UINC01045170">
    <property type="protein sequence ID" value="SVB51600.1"/>
    <property type="molecule type" value="Genomic_DNA"/>
</dbReference>
<dbReference type="AlphaFoldDB" id="A0A382ELM0"/>
<accession>A0A382ELM0</accession>
<organism evidence="1">
    <name type="scientific">marine metagenome</name>
    <dbReference type="NCBI Taxonomy" id="408172"/>
    <lineage>
        <taxon>unclassified sequences</taxon>
        <taxon>metagenomes</taxon>
        <taxon>ecological metagenomes</taxon>
    </lineage>
</organism>
<gene>
    <name evidence="1" type="ORF">METZ01_LOCUS204454</name>
</gene>